<proteinExistence type="predicted"/>
<reference evidence="2" key="1">
    <citation type="journal article" date="2019" name="Int. J. Syst. Evol. Microbiol.">
        <title>The Global Catalogue of Microorganisms (GCM) 10K type strain sequencing project: providing services to taxonomists for standard genome sequencing and annotation.</title>
        <authorList>
            <consortium name="The Broad Institute Genomics Platform"/>
            <consortium name="The Broad Institute Genome Sequencing Center for Infectious Disease"/>
            <person name="Wu L."/>
            <person name="Ma J."/>
        </authorList>
    </citation>
    <scope>NUCLEOTIDE SEQUENCE [LARGE SCALE GENOMIC DNA]</scope>
    <source>
        <strain evidence="2">CGMCC 1.8957</strain>
    </source>
</reference>
<evidence type="ECO:0000313" key="2">
    <source>
        <dbReference type="Proteomes" id="UP000652430"/>
    </source>
</evidence>
<accession>A0ABQ3LD68</accession>
<comment type="caution">
    <text evidence="1">The sequence shown here is derived from an EMBL/GenBank/DDBJ whole genome shotgun (WGS) entry which is preliminary data.</text>
</comment>
<dbReference type="EMBL" id="BNAQ01000001">
    <property type="protein sequence ID" value="GHH12542.1"/>
    <property type="molecule type" value="Genomic_DNA"/>
</dbReference>
<gene>
    <name evidence="1" type="ORF">GCM10008023_12850</name>
</gene>
<dbReference type="Proteomes" id="UP000652430">
    <property type="component" value="Unassembled WGS sequence"/>
</dbReference>
<organism evidence="1 2">
    <name type="scientific">Sphingomonas glacialis</name>
    <dbReference type="NCBI Taxonomy" id="658225"/>
    <lineage>
        <taxon>Bacteria</taxon>
        <taxon>Pseudomonadati</taxon>
        <taxon>Pseudomonadota</taxon>
        <taxon>Alphaproteobacteria</taxon>
        <taxon>Sphingomonadales</taxon>
        <taxon>Sphingomonadaceae</taxon>
        <taxon>Sphingomonas</taxon>
    </lineage>
</organism>
<name>A0ABQ3LD68_9SPHN</name>
<sequence>MAYEDELVAEPVAPAGVEFAAVAPEAAPPAVPAASAVAEAPLPVAVVPDAAPADRASIVFELTPKRAGTNLLSAAVEYLIVLRNTGDVAATGVRLDIRLLSAGQRQDAVIEALFAAPIAQPITTPFDLPAGVSVELGGMAMHPKATLEVMDVGGKALFVPVLTINAHYAWAGGGSGQTARSYVIGIDRGGGGKLAPFRIDSAARMYDTVSAIEYTVSA</sequence>
<evidence type="ECO:0000313" key="1">
    <source>
        <dbReference type="EMBL" id="GHH12542.1"/>
    </source>
</evidence>
<keyword evidence="2" id="KW-1185">Reference proteome</keyword>
<protein>
    <submittedName>
        <fullName evidence="1">Uncharacterized protein</fullName>
    </submittedName>
</protein>